<feature type="region of interest" description="Disordered" evidence="1">
    <location>
        <begin position="1"/>
        <end position="37"/>
    </location>
</feature>
<feature type="compositionally biased region" description="Basic and acidic residues" evidence="1">
    <location>
        <begin position="53"/>
        <end position="62"/>
    </location>
</feature>
<name>A0A0M0JSL4_9EUKA</name>
<accession>A0A0M0JSL4</accession>
<keyword evidence="3" id="KW-1185">Reference proteome</keyword>
<gene>
    <name evidence="2" type="ORF">Ctob_008817</name>
</gene>
<feature type="region of interest" description="Disordered" evidence="1">
    <location>
        <begin position="43"/>
        <end position="62"/>
    </location>
</feature>
<dbReference type="Proteomes" id="UP000037460">
    <property type="component" value="Unassembled WGS sequence"/>
</dbReference>
<proteinExistence type="predicted"/>
<evidence type="ECO:0000256" key="1">
    <source>
        <dbReference type="SAM" id="MobiDB-lite"/>
    </source>
</evidence>
<evidence type="ECO:0000313" key="2">
    <source>
        <dbReference type="EMBL" id="KOO29475.1"/>
    </source>
</evidence>
<comment type="caution">
    <text evidence="2">The sequence shown here is derived from an EMBL/GenBank/DDBJ whole genome shotgun (WGS) entry which is preliminary data.</text>
</comment>
<dbReference type="EMBL" id="JWZX01002410">
    <property type="protein sequence ID" value="KOO29475.1"/>
    <property type="molecule type" value="Genomic_DNA"/>
</dbReference>
<protein>
    <submittedName>
        <fullName evidence="2">Uncharacterized protein</fullName>
    </submittedName>
</protein>
<organism evidence="2 3">
    <name type="scientific">Chrysochromulina tobinii</name>
    <dbReference type="NCBI Taxonomy" id="1460289"/>
    <lineage>
        <taxon>Eukaryota</taxon>
        <taxon>Haptista</taxon>
        <taxon>Haptophyta</taxon>
        <taxon>Prymnesiophyceae</taxon>
        <taxon>Prymnesiales</taxon>
        <taxon>Chrysochromulinaceae</taxon>
        <taxon>Chrysochromulina</taxon>
    </lineage>
</organism>
<dbReference type="AlphaFoldDB" id="A0A0M0JSL4"/>
<sequence length="84" mass="9416">MFRNDQRRGGAQFVTLMTGAQVDPHDGQQRRGPATRRAHEAVAAVQRDEADEAERRTSEDTQEARLDAYRTEMVANLSPANHVP</sequence>
<evidence type="ECO:0000313" key="3">
    <source>
        <dbReference type="Proteomes" id="UP000037460"/>
    </source>
</evidence>
<reference evidence="3" key="1">
    <citation type="journal article" date="2015" name="PLoS Genet.">
        <title>Genome Sequence and Transcriptome Analyses of Chrysochromulina tobin: Metabolic Tools for Enhanced Algal Fitness in the Prominent Order Prymnesiales (Haptophyceae).</title>
        <authorList>
            <person name="Hovde B.T."/>
            <person name="Deodato C.R."/>
            <person name="Hunsperger H.M."/>
            <person name="Ryken S.A."/>
            <person name="Yost W."/>
            <person name="Jha R.K."/>
            <person name="Patterson J."/>
            <person name="Monnat R.J. Jr."/>
            <person name="Barlow S.B."/>
            <person name="Starkenburg S.R."/>
            <person name="Cattolico R.A."/>
        </authorList>
    </citation>
    <scope>NUCLEOTIDE SEQUENCE</scope>
    <source>
        <strain evidence="3">CCMP291</strain>
    </source>
</reference>